<feature type="region of interest" description="Disordered" evidence="1">
    <location>
        <begin position="30"/>
        <end position="115"/>
    </location>
</feature>
<proteinExistence type="predicted"/>
<dbReference type="EMBL" id="CADEAL010003334">
    <property type="protein sequence ID" value="CAB1444266.1"/>
    <property type="molecule type" value="Genomic_DNA"/>
</dbReference>
<gene>
    <name evidence="2" type="ORF">PLEPLA_LOCUS31982</name>
</gene>
<protein>
    <submittedName>
        <fullName evidence="2">Uncharacterized protein</fullName>
    </submittedName>
</protein>
<keyword evidence="3" id="KW-1185">Reference proteome</keyword>
<evidence type="ECO:0000313" key="2">
    <source>
        <dbReference type="EMBL" id="CAB1444266.1"/>
    </source>
</evidence>
<reference evidence="2" key="1">
    <citation type="submission" date="2020-03" db="EMBL/GenBank/DDBJ databases">
        <authorList>
            <person name="Weist P."/>
        </authorList>
    </citation>
    <scope>NUCLEOTIDE SEQUENCE</scope>
</reference>
<accession>A0A9N7YTW9</accession>
<evidence type="ECO:0000256" key="1">
    <source>
        <dbReference type="SAM" id="MobiDB-lite"/>
    </source>
</evidence>
<evidence type="ECO:0000313" key="3">
    <source>
        <dbReference type="Proteomes" id="UP001153269"/>
    </source>
</evidence>
<sequence>MSARHLLQRAAYLHDKRVVFTHCEYKLMPPVDPAPERVRAHSPGTTPGDIPRVVQPGWAGLDPCKEPGSRQRRSVGRGQGCGHMSPPSLNHPIPPPTPFQGPVGPSVAAGPEELV</sequence>
<dbReference type="Proteomes" id="UP001153269">
    <property type="component" value="Unassembled WGS sequence"/>
</dbReference>
<name>A0A9N7YTW9_PLEPL</name>
<dbReference type="AlphaFoldDB" id="A0A9N7YTW9"/>
<comment type="caution">
    <text evidence="2">The sequence shown here is derived from an EMBL/GenBank/DDBJ whole genome shotgun (WGS) entry which is preliminary data.</text>
</comment>
<organism evidence="2 3">
    <name type="scientific">Pleuronectes platessa</name>
    <name type="common">European plaice</name>
    <dbReference type="NCBI Taxonomy" id="8262"/>
    <lineage>
        <taxon>Eukaryota</taxon>
        <taxon>Metazoa</taxon>
        <taxon>Chordata</taxon>
        <taxon>Craniata</taxon>
        <taxon>Vertebrata</taxon>
        <taxon>Euteleostomi</taxon>
        <taxon>Actinopterygii</taxon>
        <taxon>Neopterygii</taxon>
        <taxon>Teleostei</taxon>
        <taxon>Neoteleostei</taxon>
        <taxon>Acanthomorphata</taxon>
        <taxon>Carangaria</taxon>
        <taxon>Pleuronectiformes</taxon>
        <taxon>Pleuronectoidei</taxon>
        <taxon>Pleuronectidae</taxon>
        <taxon>Pleuronectes</taxon>
    </lineage>
</organism>